<proteinExistence type="predicted"/>
<keyword evidence="2" id="KW-1185">Reference proteome</keyword>
<dbReference type="Proteomes" id="UP000004980">
    <property type="component" value="Unassembled WGS sequence"/>
</dbReference>
<gene>
    <name evidence="1" type="ORF">WQE_08482</name>
</gene>
<comment type="caution">
    <text evidence="1">The sequence shown here is derived from an EMBL/GenBank/DDBJ whole genome shotgun (WGS) entry which is preliminary data.</text>
</comment>
<evidence type="ECO:0000313" key="2">
    <source>
        <dbReference type="Proteomes" id="UP000004980"/>
    </source>
</evidence>
<dbReference type="EMBL" id="AKAU01000056">
    <property type="protein sequence ID" value="EIN01528.1"/>
    <property type="molecule type" value="Genomic_DNA"/>
</dbReference>
<sequence length="209" mass="23768">MGFSLDAYKPRSVKVKVDKSGLVYIWVAANKETTPCYYLERIVDPEGRSSYHSLMTFAEKYQGGGTAGRVLEPTIRFYRKYNISRIELVAGLSKGGMHWAKVGFVPEKSEWDGVARRIRKNLAKLNHRLLQEYEEATGEELQSTVDEILHSLRERWIWEIRGLGPGIKENAWSLGALLLKGTRWKGYLDLNAPDMAARLDTYIAASLTK</sequence>
<organism evidence="1 2">
    <name type="scientific">Paraburkholderia hospita</name>
    <dbReference type="NCBI Taxonomy" id="169430"/>
    <lineage>
        <taxon>Bacteria</taxon>
        <taxon>Pseudomonadati</taxon>
        <taxon>Pseudomonadota</taxon>
        <taxon>Betaproteobacteria</taxon>
        <taxon>Burkholderiales</taxon>
        <taxon>Burkholderiaceae</taxon>
        <taxon>Paraburkholderia</taxon>
    </lineage>
</organism>
<evidence type="ECO:0000313" key="1">
    <source>
        <dbReference type="EMBL" id="EIN01528.1"/>
    </source>
</evidence>
<dbReference type="RefSeq" id="WP_007579576.1">
    <property type="nucleotide sequence ID" value="NZ_AKAU01000056.1"/>
</dbReference>
<evidence type="ECO:0008006" key="3">
    <source>
        <dbReference type="Google" id="ProtNLM"/>
    </source>
</evidence>
<name>A0ABP2PUQ8_9BURK</name>
<reference evidence="1 2" key="1">
    <citation type="journal article" date="2012" name="J. Bacteriol.">
        <title>Draft Genome Sequence of the Soil Bacterium Burkholderia terrae Strain BS001, Which Interacts with Fungal Surface Structures.</title>
        <authorList>
            <person name="Nazir R."/>
            <person name="Hansen M.A."/>
            <person name="Sorensen S."/>
            <person name="van Elsas J.D."/>
        </authorList>
    </citation>
    <scope>NUCLEOTIDE SEQUENCE [LARGE SCALE GENOMIC DNA]</scope>
    <source>
        <strain evidence="1 2">BS001</strain>
    </source>
</reference>
<accession>A0ABP2PUQ8</accession>
<protein>
    <recommendedName>
        <fullName evidence="3">Transposase</fullName>
    </recommendedName>
</protein>